<feature type="non-terminal residue" evidence="2">
    <location>
        <position position="48"/>
    </location>
</feature>
<dbReference type="AlphaFoldDB" id="A0A392T7M9"/>
<dbReference type="PANTHER" id="PTHR31580:SF28">
    <property type="entry name" value="FILAMENT-LIKE PLANT PROTEIN"/>
    <property type="match status" value="1"/>
</dbReference>
<dbReference type="Proteomes" id="UP000265520">
    <property type="component" value="Unassembled WGS sequence"/>
</dbReference>
<keyword evidence="3" id="KW-1185">Reference proteome</keyword>
<name>A0A392T7M9_9FABA</name>
<protein>
    <submittedName>
        <fullName evidence="2">Filament-like plant protein 3-like</fullName>
    </submittedName>
</protein>
<dbReference type="PANTHER" id="PTHR31580">
    <property type="entry name" value="FILAMENT-LIKE PLANT PROTEIN 4"/>
    <property type="match status" value="1"/>
</dbReference>
<organism evidence="2 3">
    <name type="scientific">Trifolium medium</name>
    <dbReference type="NCBI Taxonomy" id="97028"/>
    <lineage>
        <taxon>Eukaryota</taxon>
        <taxon>Viridiplantae</taxon>
        <taxon>Streptophyta</taxon>
        <taxon>Embryophyta</taxon>
        <taxon>Tracheophyta</taxon>
        <taxon>Spermatophyta</taxon>
        <taxon>Magnoliopsida</taxon>
        <taxon>eudicotyledons</taxon>
        <taxon>Gunneridae</taxon>
        <taxon>Pentapetalae</taxon>
        <taxon>rosids</taxon>
        <taxon>fabids</taxon>
        <taxon>Fabales</taxon>
        <taxon>Fabaceae</taxon>
        <taxon>Papilionoideae</taxon>
        <taxon>50 kb inversion clade</taxon>
        <taxon>NPAAA clade</taxon>
        <taxon>Hologalegina</taxon>
        <taxon>IRL clade</taxon>
        <taxon>Trifolieae</taxon>
        <taxon>Trifolium</taxon>
    </lineage>
</organism>
<comment type="caution">
    <text evidence="2">The sequence shown here is derived from an EMBL/GenBank/DDBJ whole genome shotgun (WGS) entry which is preliminary data.</text>
</comment>
<evidence type="ECO:0000313" key="3">
    <source>
        <dbReference type="Proteomes" id="UP000265520"/>
    </source>
</evidence>
<feature type="region of interest" description="Disordered" evidence="1">
    <location>
        <begin position="1"/>
        <end position="23"/>
    </location>
</feature>
<feature type="compositionally biased region" description="Basic and acidic residues" evidence="1">
    <location>
        <begin position="1"/>
        <end position="19"/>
    </location>
</feature>
<evidence type="ECO:0000256" key="1">
    <source>
        <dbReference type="SAM" id="MobiDB-lite"/>
    </source>
</evidence>
<accession>A0A392T7M9</accession>
<evidence type="ECO:0000313" key="2">
    <source>
        <dbReference type="EMBL" id="MCI57113.1"/>
    </source>
</evidence>
<sequence length="48" mass="5787">MRQLRQAREEQEQKIHEDVANSSCKWESERPDFEWKVAELEAQLQTAK</sequence>
<proteinExistence type="predicted"/>
<reference evidence="2 3" key="1">
    <citation type="journal article" date="2018" name="Front. Plant Sci.">
        <title>Red Clover (Trifolium pratense) and Zigzag Clover (T. medium) - A Picture of Genomic Similarities and Differences.</title>
        <authorList>
            <person name="Dluhosova J."/>
            <person name="Istvanek J."/>
            <person name="Nedelnik J."/>
            <person name="Repkova J."/>
        </authorList>
    </citation>
    <scope>NUCLEOTIDE SEQUENCE [LARGE SCALE GENOMIC DNA]</scope>
    <source>
        <strain evidence="3">cv. 10/8</strain>
        <tissue evidence="2">Leaf</tissue>
    </source>
</reference>
<dbReference type="EMBL" id="LXQA010523590">
    <property type="protein sequence ID" value="MCI57113.1"/>
    <property type="molecule type" value="Genomic_DNA"/>
</dbReference>